<evidence type="ECO:0000259" key="3">
    <source>
        <dbReference type="PROSITE" id="PS51898"/>
    </source>
</evidence>
<evidence type="ECO:0000256" key="1">
    <source>
        <dbReference type="ARBA" id="ARBA00023172"/>
    </source>
</evidence>
<feature type="domain" description="Tyr recombinase" evidence="3">
    <location>
        <begin position="22"/>
        <end position="221"/>
    </location>
</feature>
<gene>
    <name evidence="4" type="ORF">GCM10010178_76750</name>
</gene>
<dbReference type="Proteomes" id="UP000649573">
    <property type="component" value="Unassembled WGS sequence"/>
</dbReference>
<organism evidence="4 5">
    <name type="scientific">Lentzea flava</name>
    <dbReference type="NCBI Taxonomy" id="103732"/>
    <lineage>
        <taxon>Bacteria</taxon>
        <taxon>Bacillati</taxon>
        <taxon>Actinomycetota</taxon>
        <taxon>Actinomycetes</taxon>
        <taxon>Pseudonocardiales</taxon>
        <taxon>Pseudonocardiaceae</taxon>
        <taxon>Lentzea</taxon>
    </lineage>
</organism>
<dbReference type="InterPro" id="IPR011010">
    <property type="entry name" value="DNA_brk_join_enz"/>
</dbReference>
<proteinExistence type="predicted"/>
<keyword evidence="5" id="KW-1185">Reference proteome</keyword>
<reference evidence="5" key="1">
    <citation type="journal article" date="2019" name="Int. J. Syst. Evol. Microbiol.">
        <title>The Global Catalogue of Microorganisms (GCM) 10K type strain sequencing project: providing services to taxonomists for standard genome sequencing and annotation.</title>
        <authorList>
            <consortium name="The Broad Institute Genomics Platform"/>
            <consortium name="The Broad Institute Genome Sequencing Center for Infectious Disease"/>
            <person name="Wu L."/>
            <person name="Ma J."/>
        </authorList>
    </citation>
    <scope>NUCLEOTIDE SEQUENCE [LARGE SCALE GENOMIC DNA]</scope>
    <source>
        <strain evidence="5">JCM 3296</strain>
    </source>
</reference>
<evidence type="ECO:0000256" key="2">
    <source>
        <dbReference type="SAM" id="MobiDB-lite"/>
    </source>
</evidence>
<dbReference type="Gene3D" id="1.10.443.10">
    <property type="entry name" value="Intergrase catalytic core"/>
    <property type="match status" value="1"/>
</dbReference>
<sequence length="221" mass="25221">MLWKYISLNPIRSVKAPSVPRRNHSTWTPEQMMLFLEHVRHHRWYALWVLEASTGVRRSELCGVEIAAFGLSKKVVRMAATTRVIAAGKAVKGSGKSQKSRRLLALDSFTTGVLTVHFQQLEKEKQDWGDAYQDHGLAFCWEDGRPIYPDTITEEFNKIVDFLGLPKIRFHDSGTPTRRSHCARVCTRRLSALAWGTRPWRSPSTPTPRTSRTLIATPPRQ</sequence>
<evidence type="ECO:0000313" key="4">
    <source>
        <dbReference type="EMBL" id="GGU73949.1"/>
    </source>
</evidence>
<name>A0ABQ2VAE5_9PSEU</name>
<dbReference type="EMBL" id="BMRE01000054">
    <property type="protein sequence ID" value="GGU73949.1"/>
    <property type="molecule type" value="Genomic_DNA"/>
</dbReference>
<dbReference type="InterPro" id="IPR013762">
    <property type="entry name" value="Integrase-like_cat_sf"/>
</dbReference>
<protein>
    <recommendedName>
        <fullName evidence="3">Tyr recombinase domain-containing protein</fullName>
    </recommendedName>
</protein>
<feature type="region of interest" description="Disordered" evidence="2">
    <location>
        <begin position="197"/>
        <end position="221"/>
    </location>
</feature>
<feature type="compositionally biased region" description="Low complexity" evidence="2">
    <location>
        <begin position="197"/>
        <end position="213"/>
    </location>
</feature>
<dbReference type="PROSITE" id="PS51898">
    <property type="entry name" value="TYR_RECOMBINASE"/>
    <property type="match status" value="1"/>
</dbReference>
<dbReference type="InterPro" id="IPR002104">
    <property type="entry name" value="Integrase_catalytic"/>
</dbReference>
<accession>A0ABQ2VAE5</accession>
<dbReference type="SUPFAM" id="SSF56349">
    <property type="entry name" value="DNA breaking-rejoining enzymes"/>
    <property type="match status" value="1"/>
</dbReference>
<keyword evidence="1" id="KW-0233">DNA recombination</keyword>
<comment type="caution">
    <text evidence="4">The sequence shown here is derived from an EMBL/GenBank/DDBJ whole genome shotgun (WGS) entry which is preliminary data.</text>
</comment>
<evidence type="ECO:0000313" key="5">
    <source>
        <dbReference type="Proteomes" id="UP000649573"/>
    </source>
</evidence>